<proteinExistence type="predicted"/>
<dbReference type="Proteomes" id="UP000019241">
    <property type="component" value="Unassembled WGS sequence"/>
</dbReference>
<name>W7D7J1_9LIST</name>
<protein>
    <submittedName>
        <fullName evidence="2">Uncharacterized protein</fullName>
    </submittedName>
</protein>
<reference evidence="2 3" key="1">
    <citation type="submission" date="2012-12" db="EMBL/GenBank/DDBJ databases">
        <title>Novel taxa of Listeriaceae from agricultural environments in the United States.</title>
        <authorList>
            <person name="den Bakker H.C."/>
            <person name="Allred A."/>
            <person name="Warchocki S."/>
            <person name="Wright E.M."/>
            <person name="Burrell A."/>
            <person name="Nightingale K.K."/>
            <person name="Kephart D."/>
            <person name="Wiedmann M."/>
        </authorList>
    </citation>
    <scope>NUCLEOTIDE SEQUENCE [LARGE SCALE GENOMIC DNA]</scope>
    <source>
        <strain evidence="2 3">FSL S10-1203</strain>
    </source>
</reference>
<sequence>MIERSKVAESKLKSDEETLSNLKAKIAVQKSELEQAKTEVSRVQENLDENYLQQEELENKNC</sequence>
<feature type="coiled-coil region" evidence="1">
    <location>
        <begin position="5"/>
        <end position="60"/>
    </location>
</feature>
<evidence type="ECO:0000313" key="3">
    <source>
        <dbReference type="Proteomes" id="UP000019241"/>
    </source>
</evidence>
<organism evidence="2 3">
    <name type="scientific">Listeria fleischmannii FSL S10-1203</name>
    <dbReference type="NCBI Taxonomy" id="1265822"/>
    <lineage>
        <taxon>Bacteria</taxon>
        <taxon>Bacillati</taxon>
        <taxon>Bacillota</taxon>
        <taxon>Bacilli</taxon>
        <taxon>Bacillales</taxon>
        <taxon>Listeriaceae</taxon>
        <taxon>Listeria</taxon>
    </lineage>
</organism>
<dbReference type="PATRIC" id="fig|1265822.4.peg.3554"/>
<comment type="caution">
    <text evidence="2">The sequence shown here is derived from an EMBL/GenBank/DDBJ whole genome shotgun (WGS) entry which is preliminary data.</text>
</comment>
<accession>W7D7J1</accession>
<evidence type="ECO:0000313" key="2">
    <source>
        <dbReference type="EMBL" id="EUJ48030.1"/>
    </source>
</evidence>
<keyword evidence="1" id="KW-0175">Coiled coil</keyword>
<evidence type="ECO:0000256" key="1">
    <source>
        <dbReference type="SAM" id="Coils"/>
    </source>
</evidence>
<dbReference type="EMBL" id="AODM01000061">
    <property type="protein sequence ID" value="EUJ48030.1"/>
    <property type="molecule type" value="Genomic_DNA"/>
</dbReference>
<gene>
    <name evidence="2" type="ORF">MCOL2_17502</name>
</gene>
<dbReference type="AlphaFoldDB" id="W7D7J1"/>